<feature type="transmembrane region" description="Helical" evidence="1">
    <location>
        <begin position="23"/>
        <end position="40"/>
    </location>
</feature>
<evidence type="ECO:0000313" key="2">
    <source>
        <dbReference type="EMBL" id="ADJ53053.1"/>
    </source>
</evidence>
<name>D9J0F8_9CAUD</name>
<keyword evidence="3" id="KW-1185">Reference proteome</keyword>
<dbReference type="Proteomes" id="UP000000331">
    <property type="component" value="Segment"/>
</dbReference>
<evidence type="ECO:0000313" key="3">
    <source>
        <dbReference type="Proteomes" id="UP000000331"/>
    </source>
</evidence>
<dbReference type="RefSeq" id="YP_004301344.1">
    <property type="nucleotide sequence ID" value="NC_015253.1"/>
</dbReference>
<protein>
    <submittedName>
        <fullName evidence="2">Gp11</fullName>
    </submittedName>
</protein>
<reference evidence="2 3" key="1">
    <citation type="journal article" date="2010" name="J. Bacteriol.">
        <title>Brochothrix thermosphacta bacteriophages feature heterogeneous and highly mosaic genomes and utilize unique prophage insertion sites.</title>
        <authorList>
            <person name="Kilcher S."/>
            <person name="Loessner M.J."/>
            <person name="Klumpp J."/>
        </authorList>
    </citation>
    <scope>NUCLEOTIDE SEQUENCE [LARGE SCALE GENOMIC DNA]</scope>
</reference>
<dbReference type="KEGG" id="vg:10359049"/>
<evidence type="ECO:0000256" key="1">
    <source>
        <dbReference type="SAM" id="Phobius"/>
    </source>
</evidence>
<dbReference type="GeneID" id="10359049"/>
<organism evidence="2 3">
    <name type="scientific">Brochothrix phage A9</name>
    <dbReference type="NCBI Taxonomy" id="857312"/>
    <lineage>
        <taxon>Viruses</taxon>
        <taxon>Duplodnaviria</taxon>
        <taxon>Heunggongvirae</taxon>
        <taxon>Uroviricota</taxon>
        <taxon>Caudoviricetes</taxon>
        <taxon>Herelleviridae</taxon>
        <taxon>Klumppvirus</taxon>
        <taxon>Klumppvirus A9</taxon>
    </lineage>
</organism>
<dbReference type="EMBL" id="HM242243">
    <property type="protein sequence ID" value="ADJ53053.1"/>
    <property type="molecule type" value="Genomic_DNA"/>
</dbReference>
<keyword evidence="1" id="KW-1133">Transmembrane helix</keyword>
<keyword evidence="1" id="KW-0472">Membrane</keyword>
<proteinExistence type="predicted"/>
<keyword evidence="1" id="KW-0812">Transmembrane</keyword>
<sequence>MSSPSLFFFGATNVIVFIFKNPLYYVFLLGGIPPLLYLYYTKL</sequence>
<accession>D9J0F8</accession>